<keyword evidence="1" id="KW-0472">Membrane</keyword>
<evidence type="ECO:0000259" key="2">
    <source>
        <dbReference type="Pfam" id="PF10145"/>
    </source>
</evidence>
<feature type="transmembrane region" description="Helical" evidence="1">
    <location>
        <begin position="452"/>
        <end position="474"/>
    </location>
</feature>
<feature type="domain" description="Phage tail tape measure protein" evidence="2">
    <location>
        <begin position="141"/>
        <end position="330"/>
    </location>
</feature>
<dbReference type="Pfam" id="PF10145">
    <property type="entry name" value="PhageMin_Tail"/>
    <property type="match status" value="1"/>
</dbReference>
<gene>
    <name evidence="3" type="ORF">ACKI18_35180</name>
</gene>
<keyword evidence="1" id="KW-1133">Transmembrane helix</keyword>
<dbReference type="Proteomes" id="UP001631957">
    <property type="component" value="Unassembled WGS sequence"/>
</dbReference>
<keyword evidence="4" id="KW-1185">Reference proteome</keyword>
<dbReference type="EMBL" id="JBJVNI010000023">
    <property type="protein sequence ID" value="MFM9613917.1"/>
    <property type="molecule type" value="Genomic_DNA"/>
</dbReference>
<comment type="caution">
    <text evidence="3">The sequence shown here is derived from an EMBL/GenBank/DDBJ whole genome shotgun (WGS) entry which is preliminary data.</text>
</comment>
<evidence type="ECO:0000256" key="1">
    <source>
        <dbReference type="SAM" id="Phobius"/>
    </source>
</evidence>
<dbReference type="RefSeq" id="WP_409122790.1">
    <property type="nucleotide sequence ID" value="NZ_JBJVNI010000023.1"/>
</dbReference>
<dbReference type="InterPro" id="IPR010090">
    <property type="entry name" value="Phage_tape_meas"/>
</dbReference>
<proteinExistence type="predicted"/>
<reference evidence="3 4" key="1">
    <citation type="submission" date="2024-12" db="EMBL/GenBank/DDBJ databases">
        <title>Forecasting of Potato common scab and diversities of Pathogenic streptomyces spp. in china.</title>
        <authorList>
            <person name="Handique U."/>
            <person name="Wu J."/>
        </authorList>
    </citation>
    <scope>NUCLEOTIDE SEQUENCE [LARGE SCALE GENOMIC DNA]</scope>
    <source>
        <strain evidence="3 4">ZRIMU1530</strain>
    </source>
</reference>
<feature type="transmembrane region" description="Helical" evidence="1">
    <location>
        <begin position="610"/>
        <end position="628"/>
    </location>
</feature>
<feature type="transmembrane region" description="Helical" evidence="1">
    <location>
        <begin position="480"/>
        <end position="504"/>
    </location>
</feature>
<protein>
    <submittedName>
        <fullName evidence="3">Phage tail tape measure protein</fullName>
    </submittedName>
</protein>
<keyword evidence="1" id="KW-0812">Transmembrane</keyword>
<feature type="transmembrane region" description="Helical" evidence="1">
    <location>
        <begin position="425"/>
        <end position="445"/>
    </location>
</feature>
<sequence length="805" mass="82353">MSGTLTVGELLATVEVDDRPAATGMQRVETQMRQTGAALVADADRAGQQAGTAIGDGMAEGSDAAADRGAGALRAFGWAAVGAAIGALLAAGVGQALETGKITGALQAQLGTTGPVAAMHGKVAGDLYAGAIVDSVQTGADVIKGIAQNGLLPPEATQNQIQTLGRKVADTAAVMGEDVGKVSRAVGTMLKTGVADSADEALDILVKGTQKGVNAAEDLLDTFSEYPTQFRDLGLDAQTAMGLMQQGLQGGARDADTVADALKEFAIRSKDMADGSVQAFKDIGLNADTMAKVFTKGGPEASKALGDVLDRLRAVEDPAKRNALAVALFGTKAEDLQGALFKLDPSTAVKALGDVAGATDKAGKALRDNAATKIEIFKRRAMQGLVDIIGTHVVPALETGADVALKFGRGIGVAASFVADHSTEFGVAAGLITVLLLPTLVALAAQAWATTTAVVTGWVAQGAAGSAAAARFVVTNALILAGWVAQGAGASAAAVRVVAAWVLMGTQSMIQAARMAAAWLIAMGPIGLIIAAVVALVALVIANWDTITKYTSQAWDWIWGKVRTIAQFLLDLFLKWTIVGAIITHWDAIKSGTMSIWNAIVSFVRGLPRTLANFFLKWTLVGLFIGHWQSIKNGTEKKAGELVSVAKGIPGRIVSAVGNLGSLLYDKGVDLVRGLVNGVLSMGGYLRSQLISFAKSKIPGPVADALGIHSPSKVMADAVGRWIPAGIVAGIRSGQGALDRVMSTLVTPPAIPSPALAGAGGYGYGSPAAPASQGATVYVEHWHAAENGTPDDNAKALAWLSKGRG</sequence>
<feature type="transmembrane region" description="Helical" evidence="1">
    <location>
        <begin position="516"/>
        <end position="544"/>
    </location>
</feature>
<accession>A0ABW9I419</accession>
<feature type="transmembrane region" description="Helical" evidence="1">
    <location>
        <begin position="564"/>
        <end position="589"/>
    </location>
</feature>
<evidence type="ECO:0000313" key="4">
    <source>
        <dbReference type="Proteomes" id="UP001631957"/>
    </source>
</evidence>
<organism evidence="3 4">
    <name type="scientific">Streptomyces niveiscabiei</name>
    <dbReference type="NCBI Taxonomy" id="164115"/>
    <lineage>
        <taxon>Bacteria</taxon>
        <taxon>Bacillati</taxon>
        <taxon>Actinomycetota</taxon>
        <taxon>Actinomycetes</taxon>
        <taxon>Kitasatosporales</taxon>
        <taxon>Streptomycetaceae</taxon>
        <taxon>Streptomyces</taxon>
    </lineage>
</organism>
<name>A0ABW9I419_9ACTN</name>
<evidence type="ECO:0000313" key="3">
    <source>
        <dbReference type="EMBL" id="MFM9613917.1"/>
    </source>
</evidence>